<dbReference type="RefSeq" id="WP_176355948.1">
    <property type="nucleotide sequence ID" value="NZ_JABWDU010000010.1"/>
</dbReference>
<keyword evidence="3" id="KW-1185">Reference proteome</keyword>
<gene>
    <name evidence="2" type="ORF">HT585_27320</name>
</gene>
<protein>
    <submittedName>
        <fullName evidence="2">Uncharacterized protein</fullName>
    </submittedName>
</protein>
<proteinExistence type="predicted"/>
<evidence type="ECO:0000313" key="2">
    <source>
        <dbReference type="EMBL" id="NVD42585.1"/>
    </source>
</evidence>
<comment type="caution">
    <text evidence="2">The sequence shown here is derived from an EMBL/GenBank/DDBJ whole genome shotgun (WGS) entry which is preliminary data.</text>
</comment>
<name>A0A7Y6UQK0_9HYPH</name>
<dbReference type="Proteomes" id="UP000520198">
    <property type="component" value="Unassembled WGS sequence"/>
</dbReference>
<feature type="region of interest" description="Disordered" evidence="1">
    <location>
        <begin position="1"/>
        <end position="58"/>
    </location>
</feature>
<evidence type="ECO:0000256" key="1">
    <source>
        <dbReference type="SAM" id="MobiDB-lite"/>
    </source>
</evidence>
<feature type="compositionally biased region" description="Basic and acidic residues" evidence="1">
    <location>
        <begin position="1"/>
        <end position="19"/>
    </location>
</feature>
<accession>A0A7Y6UQK0</accession>
<sequence>MEKEAEVNKSKENNRRDSSKPGTIVAGPEAHAREGAGKMPSGRSVKPETPAKKPASGS</sequence>
<reference evidence="2 3" key="1">
    <citation type="submission" date="2020-06" db="EMBL/GenBank/DDBJ databases">
        <authorList>
            <person name="Grouzdev D.S."/>
        </authorList>
    </citation>
    <scope>NUCLEOTIDE SEQUENCE [LARGE SCALE GENOMIC DNA]</scope>
    <source>
        <strain evidence="2 3">HO-A22</strain>
    </source>
</reference>
<organism evidence="2 3">
    <name type="scientific">Ensifer oleiphilus</name>
    <dbReference type="NCBI Taxonomy" id="2742698"/>
    <lineage>
        <taxon>Bacteria</taxon>
        <taxon>Pseudomonadati</taxon>
        <taxon>Pseudomonadota</taxon>
        <taxon>Alphaproteobacteria</taxon>
        <taxon>Hyphomicrobiales</taxon>
        <taxon>Rhizobiaceae</taxon>
        <taxon>Sinorhizobium/Ensifer group</taxon>
        <taxon>Ensifer</taxon>
    </lineage>
</organism>
<dbReference type="AlphaFoldDB" id="A0A7Y6UQK0"/>
<dbReference type="EMBL" id="JABWDU010000010">
    <property type="protein sequence ID" value="NVD42585.1"/>
    <property type="molecule type" value="Genomic_DNA"/>
</dbReference>
<evidence type="ECO:0000313" key="3">
    <source>
        <dbReference type="Proteomes" id="UP000520198"/>
    </source>
</evidence>